<reference evidence="1" key="1">
    <citation type="submission" date="2014-11" db="EMBL/GenBank/DDBJ databases">
        <authorList>
            <person name="Amaro Gonzalez C."/>
        </authorList>
    </citation>
    <scope>NUCLEOTIDE SEQUENCE</scope>
</reference>
<organism evidence="1">
    <name type="scientific">Anguilla anguilla</name>
    <name type="common">European freshwater eel</name>
    <name type="synonym">Muraena anguilla</name>
    <dbReference type="NCBI Taxonomy" id="7936"/>
    <lineage>
        <taxon>Eukaryota</taxon>
        <taxon>Metazoa</taxon>
        <taxon>Chordata</taxon>
        <taxon>Craniata</taxon>
        <taxon>Vertebrata</taxon>
        <taxon>Euteleostomi</taxon>
        <taxon>Actinopterygii</taxon>
        <taxon>Neopterygii</taxon>
        <taxon>Teleostei</taxon>
        <taxon>Anguilliformes</taxon>
        <taxon>Anguillidae</taxon>
        <taxon>Anguilla</taxon>
    </lineage>
</organism>
<reference evidence="1" key="2">
    <citation type="journal article" date="2015" name="Fish Shellfish Immunol.">
        <title>Early steps in the European eel (Anguilla anguilla)-Vibrio vulnificus interaction in the gills: Role of the RtxA13 toxin.</title>
        <authorList>
            <person name="Callol A."/>
            <person name="Pajuelo D."/>
            <person name="Ebbesson L."/>
            <person name="Teles M."/>
            <person name="MacKenzie S."/>
            <person name="Amaro C."/>
        </authorList>
    </citation>
    <scope>NUCLEOTIDE SEQUENCE</scope>
</reference>
<evidence type="ECO:0000313" key="1">
    <source>
        <dbReference type="EMBL" id="JAH39151.1"/>
    </source>
</evidence>
<proteinExistence type="predicted"/>
<protein>
    <submittedName>
        <fullName evidence="1">Uncharacterized protein</fullName>
    </submittedName>
</protein>
<dbReference type="EMBL" id="GBXM01069426">
    <property type="protein sequence ID" value="JAH39151.1"/>
    <property type="molecule type" value="Transcribed_RNA"/>
</dbReference>
<name>A0A0E9SCY6_ANGAN</name>
<dbReference type="AlphaFoldDB" id="A0A0E9SCY6"/>
<sequence length="31" mass="3353">MLPIKLCLSCEWINGLNKCPSGGGQRKSATF</sequence>
<accession>A0A0E9SCY6</accession>